<gene>
    <name evidence="3" type="ORF">GCM10007205_22240</name>
</gene>
<dbReference type="RefSeq" id="WP_229729003.1">
    <property type="nucleotide sequence ID" value="NZ_BMCG01000004.1"/>
</dbReference>
<accession>A0A8J2XYK3</accession>
<feature type="coiled-coil region" evidence="2">
    <location>
        <begin position="32"/>
        <end position="59"/>
    </location>
</feature>
<name>A0A8J2XYK3_9BURK</name>
<proteinExistence type="inferred from homology"/>
<dbReference type="EMBL" id="BMCG01000004">
    <property type="protein sequence ID" value="GGC12874.1"/>
    <property type="molecule type" value="Genomic_DNA"/>
</dbReference>
<reference evidence="3" key="2">
    <citation type="submission" date="2020-09" db="EMBL/GenBank/DDBJ databases">
        <authorList>
            <person name="Sun Q."/>
            <person name="Sedlacek I."/>
        </authorList>
    </citation>
    <scope>NUCLEOTIDE SEQUENCE</scope>
    <source>
        <strain evidence="3">CCM 7086</strain>
    </source>
</reference>
<evidence type="ECO:0000256" key="1">
    <source>
        <dbReference type="ARBA" id="ARBA00007189"/>
    </source>
</evidence>
<comment type="similarity">
    <text evidence="1">Belongs to the UPF0751 family.</text>
</comment>
<sequence>MNDAQSLEDIAREHRMLLNEYGRVQQRCSDLIAGQAGRLEQQAQRIRQLEAETMRLRGELVARDTALACAREDMANLKQAIPGLPTRITLARRVESLSARVQDLMRELLRMQWLRKESGKSATADVWAKSVLCIGREMEGADTRRAIESAGGRFLQHAEEDDHAALEASLVAADLVICQTGCISHDAYWRVQDHCRRTGKQCVLVEQPQAMRFVRNKEITAEVVTAREPAASS</sequence>
<dbReference type="AlphaFoldDB" id="A0A8J2XYK3"/>
<dbReference type="Proteomes" id="UP000620266">
    <property type="component" value="Unassembled WGS sequence"/>
</dbReference>
<comment type="caution">
    <text evidence="3">The sequence shown here is derived from an EMBL/GenBank/DDBJ whole genome shotgun (WGS) entry which is preliminary data.</text>
</comment>
<keyword evidence="2" id="KW-0175">Coiled coil</keyword>
<evidence type="ECO:0000256" key="2">
    <source>
        <dbReference type="SAM" id="Coils"/>
    </source>
</evidence>
<keyword evidence="4" id="KW-1185">Reference proteome</keyword>
<dbReference type="Pfam" id="PF10087">
    <property type="entry name" value="DUF2325"/>
    <property type="match status" value="1"/>
</dbReference>
<organism evidence="3 4">
    <name type="scientific">Oxalicibacterium flavum</name>
    <dbReference type="NCBI Taxonomy" id="179467"/>
    <lineage>
        <taxon>Bacteria</taxon>
        <taxon>Pseudomonadati</taxon>
        <taxon>Pseudomonadota</taxon>
        <taxon>Betaproteobacteria</taxon>
        <taxon>Burkholderiales</taxon>
        <taxon>Oxalobacteraceae</taxon>
        <taxon>Oxalicibacterium</taxon>
    </lineage>
</organism>
<reference evidence="3" key="1">
    <citation type="journal article" date="2014" name="Int. J. Syst. Evol. Microbiol.">
        <title>Complete genome sequence of Corynebacterium casei LMG S-19264T (=DSM 44701T), isolated from a smear-ripened cheese.</title>
        <authorList>
            <consortium name="US DOE Joint Genome Institute (JGI-PGF)"/>
            <person name="Walter F."/>
            <person name="Albersmeier A."/>
            <person name="Kalinowski J."/>
            <person name="Ruckert C."/>
        </authorList>
    </citation>
    <scope>NUCLEOTIDE SEQUENCE</scope>
    <source>
        <strain evidence="3">CCM 7086</strain>
    </source>
</reference>
<dbReference type="InterPro" id="IPR016772">
    <property type="entry name" value="UCP020408"/>
</dbReference>
<evidence type="ECO:0000313" key="4">
    <source>
        <dbReference type="Proteomes" id="UP000620266"/>
    </source>
</evidence>
<evidence type="ECO:0008006" key="5">
    <source>
        <dbReference type="Google" id="ProtNLM"/>
    </source>
</evidence>
<evidence type="ECO:0000313" key="3">
    <source>
        <dbReference type="EMBL" id="GGC12874.1"/>
    </source>
</evidence>
<protein>
    <recommendedName>
        <fullName evidence="5">DUF2325 domain-containing protein</fullName>
    </recommendedName>
</protein>